<sequence>MYPDWESNLGHFGSQPTLNPPSYASQVMRVFSYEPLRPSHPAPQSPPSLSPPVTAVSLFPVPMGLSPLCQFILFVSCHLLALTLRRGVSGGVGPNAACQGGPARDRGSAPSPRTAGAPSSRTCHAGERVLPALLVQSPRVLQFLPGNRRSAPPPPHTHTPGAQSRGVASPGDDTDAPGGNVHLPKT</sequence>
<dbReference type="AlphaFoldDB" id="A0A833YJN2"/>
<feature type="region of interest" description="Disordered" evidence="1">
    <location>
        <begin position="90"/>
        <end position="123"/>
    </location>
</feature>
<feature type="region of interest" description="Disordered" evidence="1">
    <location>
        <begin position="141"/>
        <end position="186"/>
    </location>
</feature>
<protein>
    <submittedName>
        <fullName evidence="2">Uncharacterized protein</fullName>
    </submittedName>
</protein>
<comment type="caution">
    <text evidence="2">The sequence shown here is derived from an EMBL/GenBank/DDBJ whole genome shotgun (WGS) entry which is preliminary data.</text>
</comment>
<evidence type="ECO:0000313" key="2">
    <source>
        <dbReference type="EMBL" id="KAF6074993.1"/>
    </source>
</evidence>
<organism evidence="2 3">
    <name type="scientific">Phyllostomus discolor</name>
    <name type="common">pale spear-nosed bat</name>
    <dbReference type="NCBI Taxonomy" id="89673"/>
    <lineage>
        <taxon>Eukaryota</taxon>
        <taxon>Metazoa</taxon>
        <taxon>Chordata</taxon>
        <taxon>Craniata</taxon>
        <taxon>Vertebrata</taxon>
        <taxon>Euteleostomi</taxon>
        <taxon>Mammalia</taxon>
        <taxon>Eutheria</taxon>
        <taxon>Laurasiatheria</taxon>
        <taxon>Chiroptera</taxon>
        <taxon>Yangochiroptera</taxon>
        <taxon>Phyllostomidae</taxon>
        <taxon>Phyllostominae</taxon>
        <taxon>Phyllostomus</taxon>
    </lineage>
</organism>
<name>A0A833YJN2_9CHIR</name>
<dbReference type="EMBL" id="JABVXQ010000015">
    <property type="protein sequence ID" value="KAF6074993.1"/>
    <property type="molecule type" value="Genomic_DNA"/>
</dbReference>
<reference evidence="2 3" key="1">
    <citation type="journal article" date="2020" name="Nature">
        <title>Six reference-quality genomes reveal evolution of bat adaptations.</title>
        <authorList>
            <person name="Jebb D."/>
            <person name="Huang Z."/>
            <person name="Pippel M."/>
            <person name="Hughes G.M."/>
            <person name="Lavrichenko K."/>
            <person name="Devanna P."/>
            <person name="Winkler S."/>
            <person name="Jermiin L.S."/>
            <person name="Skirmuntt E.C."/>
            <person name="Katzourakis A."/>
            <person name="Burkitt-Gray L."/>
            <person name="Ray D.A."/>
            <person name="Sullivan K.A.M."/>
            <person name="Roscito J.G."/>
            <person name="Kirilenko B.M."/>
            <person name="Davalos L.M."/>
            <person name="Corthals A.P."/>
            <person name="Power M.L."/>
            <person name="Jones G."/>
            <person name="Ransome R.D."/>
            <person name="Dechmann D.K.N."/>
            <person name="Locatelli A.G."/>
            <person name="Puechmaille S.J."/>
            <person name="Fedrigo O."/>
            <person name="Jarvis E.D."/>
            <person name="Hiller M."/>
            <person name="Vernes S.C."/>
            <person name="Myers E.W."/>
            <person name="Teeling E.C."/>
        </authorList>
    </citation>
    <scope>NUCLEOTIDE SEQUENCE [LARGE SCALE GENOMIC DNA]</scope>
    <source>
        <strain evidence="2">Bat1K_MPI-CBG_1</strain>
    </source>
</reference>
<dbReference type="Proteomes" id="UP000664940">
    <property type="component" value="Unassembled WGS sequence"/>
</dbReference>
<evidence type="ECO:0000256" key="1">
    <source>
        <dbReference type="SAM" id="MobiDB-lite"/>
    </source>
</evidence>
<gene>
    <name evidence="2" type="ORF">HJG60_009400</name>
</gene>
<accession>A0A833YJN2</accession>
<proteinExistence type="predicted"/>
<evidence type="ECO:0000313" key="3">
    <source>
        <dbReference type="Proteomes" id="UP000664940"/>
    </source>
</evidence>